<evidence type="ECO:0000256" key="4">
    <source>
        <dbReference type="PROSITE-ProRule" id="PRU00335"/>
    </source>
</evidence>
<accession>A0ABX2FA29</accession>
<dbReference type="PANTHER" id="PTHR30055">
    <property type="entry name" value="HTH-TYPE TRANSCRIPTIONAL REGULATOR RUTR"/>
    <property type="match status" value="1"/>
</dbReference>
<feature type="DNA-binding region" description="H-T-H motif" evidence="4">
    <location>
        <begin position="52"/>
        <end position="71"/>
    </location>
</feature>
<keyword evidence="1" id="KW-0805">Transcription regulation</keyword>
<gene>
    <name evidence="6" type="ORF">GC106_53140</name>
</gene>
<dbReference type="SUPFAM" id="SSF46689">
    <property type="entry name" value="Homeodomain-like"/>
    <property type="match status" value="1"/>
</dbReference>
<dbReference type="InterPro" id="IPR004111">
    <property type="entry name" value="Repressor_TetR_C"/>
</dbReference>
<dbReference type="InterPro" id="IPR009057">
    <property type="entry name" value="Homeodomain-like_sf"/>
</dbReference>
<protein>
    <submittedName>
        <fullName evidence="6">Tetracycline repressor protein class A</fullName>
    </submittedName>
</protein>
<dbReference type="Proteomes" id="UP000763557">
    <property type="component" value="Unassembled WGS sequence"/>
</dbReference>
<dbReference type="SUPFAM" id="SSF48498">
    <property type="entry name" value="Tetracyclin repressor-like, C-terminal domain"/>
    <property type="match status" value="1"/>
</dbReference>
<sequence length="252" mass="27486">MENVFGDHADVVELLWGLREPPSRGPKPTLSVERIARVAMGIADTDGLAAVSMQRVAGELDVTKMALYRYVSGKPELLAAMIELAAGDPPDLSGVPGGWRGKLEEFVRRLAIVWRQHPWLPWSTLGDRPMGPRELGWIESAISALAGTGLTGEEQLDAVFILFGLIRNTQSMSTAGTQPWDADKNVKPLMQELLHRYGDRFPALTAATTGTTCSSRDNGREFGVHRYLDGLEALINQRASDGTRPEAGRKPA</sequence>
<name>A0ABX2FA29_9PSEU</name>
<evidence type="ECO:0000313" key="6">
    <source>
        <dbReference type="EMBL" id="NRN68073.1"/>
    </source>
</evidence>
<dbReference type="Pfam" id="PF02909">
    <property type="entry name" value="TetR_C_1"/>
    <property type="match status" value="1"/>
</dbReference>
<evidence type="ECO:0000256" key="1">
    <source>
        <dbReference type="ARBA" id="ARBA00023015"/>
    </source>
</evidence>
<dbReference type="EMBL" id="JAAATY010000018">
    <property type="protein sequence ID" value="NRN68073.1"/>
    <property type="molecule type" value="Genomic_DNA"/>
</dbReference>
<dbReference type="Pfam" id="PF00440">
    <property type="entry name" value="TetR_N"/>
    <property type="match status" value="1"/>
</dbReference>
<evidence type="ECO:0000259" key="5">
    <source>
        <dbReference type="PROSITE" id="PS50977"/>
    </source>
</evidence>
<dbReference type="InterPro" id="IPR050109">
    <property type="entry name" value="HTH-type_TetR-like_transc_reg"/>
</dbReference>
<keyword evidence="2 4" id="KW-0238">DNA-binding</keyword>
<dbReference type="PROSITE" id="PS50977">
    <property type="entry name" value="HTH_TETR_2"/>
    <property type="match status" value="1"/>
</dbReference>
<evidence type="ECO:0000313" key="7">
    <source>
        <dbReference type="Proteomes" id="UP000763557"/>
    </source>
</evidence>
<proteinExistence type="predicted"/>
<comment type="caution">
    <text evidence="6">The sequence shown here is derived from an EMBL/GenBank/DDBJ whole genome shotgun (WGS) entry which is preliminary data.</text>
</comment>
<dbReference type="RefSeq" id="WP_173136794.1">
    <property type="nucleotide sequence ID" value="NZ_CBCSGW010000011.1"/>
</dbReference>
<dbReference type="InterPro" id="IPR001647">
    <property type="entry name" value="HTH_TetR"/>
</dbReference>
<dbReference type="Gene3D" id="1.10.357.10">
    <property type="entry name" value="Tetracycline Repressor, domain 2"/>
    <property type="match status" value="1"/>
</dbReference>
<reference evidence="6 7" key="1">
    <citation type="submission" date="2020-01" db="EMBL/GenBank/DDBJ databases">
        <title>Kibdelosporangium persica a novel Actinomycetes from a hot desert in Iran.</title>
        <authorList>
            <person name="Safaei N."/>
            <person name="Zaburannyi N."/>
            <person name="Mueller R."/>
            <person name="Wink J."/>
        </authorList>
    </citation>
    <scope>NUCLEOTIDE SEQUENCE [LARGE SCALE GENOMIC DNA]</scope>
    <source>
        <strain evidence="6 7">4NS15</strain>
    </source>
</reference>
<keyword evidence="7" id="KW-1185">Reference proteome</keyword>
<dbReference type="InterPro" id="IPR036271">
    <property type="entry name" value="Tet_transcr_reg_TetR-rel_C_sf"/>
</dbReference>
<organism evidence="6 7">
    <name type="scientific">Kibdelosporangium persicum</name>
    <dbReference type="NCBI Taxonomy" id="2698649"/>
    <lineage>
        <taxon>Bacteria</taxon>
        <taxon>Bacillati</taxon>
        <taxon>Actinomycetota</taxon>
        <taxon>Actinomycetes</taxon>
        <taxon>Pseudonocardiales</taxon>
        <taxon>Pseudonocardiaceae</taxon>
        <taxon>Kibdelosporangium</taxon>
    </lineage>
</organism>
<evidence type="ECO:0000256" key="2">
    <source>
        <dbReference type="ARBA" id="ARBA00023125"/>
    </source>
</evidence>
<dbReference type="PANTHER" id="PTHR30055:SF151">
    <property type="entry name" value="TRANSCRIPTIONAL REGULATORY PROTEIN"/>
    <property type="match status" value="1"/>
</dbReference>
<evidence type="ECO:0000256" key="3">
    <source>
        <dbReference type="ARBA" id="ARBA00023163"/>
    </source>
</evidence>
<keyword evidence="3" id="KW-0804">Transcription</keyword>
<feature type="domain" description="HTH tetR-type" evidence="5">
    <location>
        <begin position="29"/>
        <end position="89"/>
    </location>
</feature>